<reference evidence="3 4" key="1">
    <citation type="journal article" date="2011" name="J. Bacteriol.">
        <title>Complete genome sequence of Metallosphaera cuprina, a metal sulfide-oxidizing archaeon from a hot spring.</title>
        <authorList>
            <person name="Liu L.J."/>
            <person name="You X.Y."/>
            <person name="Zheng H."/>
            <person name="Wang S."/>
            <person name="Jiang C.Y."/>
            <person name="Liu S.J."/>
        </authorList>
    </citation>
    <scope>NUCLEOTIDE SEQUENCE [LARGE SCALE GENOMIC DNA]</scope>
    <source>
        <strain evidence="3 4">Ar-4</strain>
    </source>
</reference>
<evidence type="ECO:0000313" key="4">
    <source>
        <dbReference type="Proteomes" id="UP000007812"/>
    </source>
</evidence>
<dbReference type="KEGG" id="mcn:Mcup_1633"/>
<dbReference type="PATRIC" id="fig|1006006.8.peg.1635"/>
<feature type="transmembrane region" description="Helical" evidence="1">
    <location>
        <begin position="36"/>
        <end position="60"/>
    </location>
</feature>
<accession>F4FZX4</accession>
<keyword evidence="1" id="KW-1133">Transmembrane helix</keyword>
<dbReference type="Pfam" id="PF14321">
    <property type="entry name" value="DUF4382"/>
    <property type="match status" value="1"/>
</dbReference>
<name>F4FZX4_METCR</name>
<dbReference type="GeneID" id="10493822"/>
<dbReference type="RefSeq" id="WP_013738234.1">
    <property type="nucleotide sequence ID" value="NC_015435.1"/>
</dbReference>
<dbReference type="STRING" id="1006006.Mcup_1633"/>
<evidence type="ECO:0000313" key="3">
    <source>
        <dbReference type="EMBL" id="AEB95736.1"/>
    </source>
</evidence>
<organism evidence="3 4">
    <name type="scientific">Metallosphaera cuprina (strain Ar-4)</name>
    <dbReference type="NCBI Taxonomy" id="1006006"/>
    <lineage>
        <taxon>Archaea</taxon>
        <taxon>Thermoproteota</taxon>
        <taxon>Thermoprotei</taxon>
        <taxon>Sulfolobales</taxon>
        <taxon>Sulfolobaceae</taxon>
        <taxon>Metallosphaera</taxon>
    </lineage>
</organism>
<evidence type="ECO:0000259" key="2">
    <source>
        <dbReference type="Pfam" id="PF14321"/>
    </source>
</evidence>
<dbReference type="InterPro" id="IPR025491">
    <property type="entry name" value="DUF4382"/>
</dbReference>
<protein>
    <recommendedName>
        <fullName evidence="2">DUF4382 domain-containing protein</fullName>
    </recommendedName>
</protein>
<dbReference type="HOGENOM" id="CLU_1599091_0_0_2"/>
<keyword evidence="1" id="KW-0472">Membrane</keyword>
<dbReference type="AlphaFoldDB" id="F4FZX4"/>
<dbReference type="OrthoDB" id="36949at2157"/>
<evidence type="ECO:0000256" key="1">
    <source>
        <dbReference type="SAM" id="Phobius"/>
    </source>
</evidence>
<gene>
    <name evidence="3" type="ordered locus">Mcup_1633</name>
</gene>
<dbReference type="Proteomes" id="UP000007812">
    <property type="component" value="Chromosome"/>
</dbReference>
<proteinExistence type="predicted"/>
<sequence length="158" mass="17060">MKSWIIGILIILVIIVGYFGYQYLTTGQVTVLAEDAPGITVTLIITSIMIHQVNGSWITLTNSTIKYVFSSNLTLLTSERIPAGKYNEIFIYVSNATASILGLPVKIPSNVIKIHFVENKDLIVGPGENAQIIISFPHVSISSGSLIISPSVTAEAIN</sequence>
<feature type="transmembrane region" description="Helical" evidence="1">
    <location>
        <begin position="5"/>
        <end position="24"/>
    </location>
</feature>
<keyword evidence="1" id="KW-0812">Transmembrane</keyword>
<feature type="domain" description="DUF4382" evidence="2">
    <location>
        <begin position="26"/>
        <end position="144"/>
    </location>
</feature>
<dbReference type="eggNOG" id="arCOG06011">
    <property type="taxonomic scope" value="Archaea"/>
</dbReference>
<keyword evidence="4" id="KW-1185">Reference proteome</keyword>
<dbReference type="EMBL" id="CP002656">
    <property type="protein sequence ID" value="AEB95736.1"/>
    <property type="molecule type" value="Genomic_DNA"/>
</dbReference>